<dbReference type="InterPro" id="IPR002657">
    <property type="entry name" value="BilAc:Na_symport/Acr3"/>
</dbReference>
<feature type="transmembrane region" description="Helical" evidence="8">
    <location>
        <begin position="158"/>
        <end position="181"/>
    </location>
</feature>
<evidence type="ECO:0000256" key="4">
    <source>
        <dbReference type="ARBA" id="ARBA00022475"/>
    </source>
</evidence>
<comment type="subcellular location">
    <subcellularLocation>
        <location evidence="1">Cell membrane</location>
        <topology evidence="1">Multi-pass membrane protein</topology>
    </subcellularLocation>
</comment>
<keyword evidence="5 8" id="KW-0812">Transmembrane</keyword>
<evidence type="ECO:0000256" key="6">
    <source>
        <dbReference type="ARBA" id="ARBA00022989"/>
    </source>
</evidence>
<organism evidence="9 10">
    <name type="scientific">Methanobrevibacter curvatus</name>
    <dbReference type="NCBI Taxonomy" id="49547"/>
    <lineage>
        <taxon>Archaea</taxon>
        <taxon>Methanobacteriati</taxon>
        <taxon>Methanobacteriota</taxon>
        <taxon>Methanomada group</taxon>
        <taxon>Methanobacteria</taxon>
        <taxon>Methanobacteriales</taxon>
        <taxon>Methanobacteriaceae</taxon>
        <taxon>Methanobrevibacter</taxon>
    </lineage>
</organism>
<name>A0A166ENG8_9EURY</name>
<keyword evidence="3" id="KW-0813">Transport</keyword>
<dbReference type="RefSeq" id="WP_067088649.1">
    <property type="nucleotide sequence ID" value="NZ_LWMV01000004.1"/>
</dbReference>
<sequence>MNVLEKFQSVIIFVSIILGLYFGQMAFVADLFSSLIITFLFFMLFTIFLNIDLVEFKNSFKKLKFTLSSLSINFIWTPILAYVLGFIFLSHDVGLWVGFIMLLVTPCTDWYLVFTDIAKGDIPLSLSILPLNLVLQIILLPVYLFVFTGTSTVINLNLFVESLLLVVALPFIIAQVLRFILLRINNSNNNSNSNKYKSEEINFEDKGINESFNNGYLKKFFNSMDYLQIIFLALAIFSMFASQGKLLLENLWVFSLVLIPFLFFFIVNFVFVRWINRFLKFSKKEYVSLTLTTLARNSPVSLAIAVVAFPNEPLISLTLVIAPLIELPILIIISRILLFLNK</sequence>
<accession>A0A166ENG8</accession>
<evidence type="ECO:0000256" key="3">
    <source>
        <dbReference type="ARBA" id="ARBA00022448"/>
    </source>
</evidence>
<dbReference type="AlphaFoldDB" id="A0A166ENG8"/>
<feature type="transmembrane region" description="Helical" evidence="8">
    <location>
        <begin position="315"/>
        <end position="340"/>
    </location>
</feature>
<evidence type="ECO:0000256" key="7">
    <source>
        <dbReference type="ARBA" id="ARBA00023136"/>
    </source>
</evidence>
<dbReference type="EMBL" id="LWMV01000004">
    <property type="protein sequence ID" value="KZX16843.1"/>
    <property type="molecule type" value="Genomic_DNA"/>
</dbReference>
<dbReference type="PANTHER" id="PTHR43057">
    <property type="entry name" value="ARSENITE EFFLUX TRANSPORTER"/>
    <property type="match status" value="1"/>
</dbReference>
<feature type="transmembrane region" description="Helical" evidence="8">
    <location>
        <begin position="286"/>
        <end position="309"/>
    </location>
</feature>
<feature type="transmembrane region" description="Helical" evidence="8">
    <location>
        <begin position="226"/>
        <end position="246"/>
    </location>
</feature>
<keyword evidence="10" id="KW-1185">Reference proteome</keyword>
<dbReference type="STRING" id="49547.MBCUR_00210"/>
<dbReference type="InterPro" id="IPR004706">
    <property type="entry name" value="Arsenical-R_Acr3"/>
</dbReference>
<dbReference type="Pfam" id="PF01758">
    <property type="entry name" value="SBF"/>
    <property type="match status" value="1"/>
</dbReference>
<evidence type="ECO:0000313" key="10">
    <source>
        <dbReference type="Proteomes" id="UP000077245"/>
    </source>
</evidence>
<dbReference type="GO" id="GO:0005886">
    <property type="term" value="C:plasma membrane"/>
    <property type="evidence" value="ECO:0007669"/>
    <property type="project" value="UniProtKB-SubCell"/>
</dbReference>
<dbReference type="OrthoDB" id="77832at2157"/>
<protein>
    <submittedName>
        <fullName evidence="9">Sodium bile acid symporter family protein</fullName>
    </submittedName>
</protein>
<keyword evidence="7 8" id="KW-0472">Membrane</keyword>
<dbReference type="PANTHER" id="PTHR43057:SF1">
    <property type="entry name" value="ARSENICAL-RESISTANCE PROTEIN 3"/>
    <property type="match status" value="1"/>
</dbReference>
<dbReference type="PATRIC" id="fig|49547.3.peg.23"/>
<comment type="similarity">
    <text evidence="2">Belongs to the arsenical resistance-3 (ACR3) (TC 2.A.59) family.</text>
</comment>
<reference evidence="9 10" key="1">
    <citation type="submission" date="2016-04" db="EMBL/GenBank/DDBJ databases">
        <title>Genome sequence of Methanobrevibacter curvatus DSM 11111.</title>
        <authorList>
            <person name="Poehlein A."/>
            <person name="Seedorf H."/>
            <person name="Daniel R."/>
        </authorList>
    </citation>
    <scope>NUCLEOTIDE SEQUENCE [LARGE SCALE GENOMIC DNA]</scope>
    <source>
        <strain evidence="9 10">DSM 11111</strain>
    </source>
</reference>
<dbReference type="Proteomes" id="UP000077245">
    <property type="component" value="Unassembled WGS sequence"/>
</dbReference>
<feature type="transmembrane region" description="Helical" evidence="8">
    <location>
        <begin position="95"/>
        <end position="114"/>
    </location>
</feature>
<feature type="transmembrane region" description="Helical" evidence="8">
    <location>
        <begin position="65"/>
        <end position="89"/>
    </location>
</feature>
<comment type="caution">
    <text evidence="9">The sequence shown here is derived from an EMBL/GenBank/DDBJ whole genome shotgun (WGS) entry which is preliminary data.</text>
</comment>
<proteinExistence type="inferred from homology"/>
<feature type="transmembrane region" description="Helical" evidence="8">
    <location>
        <begin position="126"/>
        <end position="146"/>
    </location>
</feature>
<evidence type="ECO:0000256" key="2">
    <source>
        <dbReference type="ARBA" id="ARBA00010110"/>
    </source>
</evidence>
<feature type="transmembrane region" description="Helical" evidence="8">
    <location>
        <begin position="35"/>
        <end position="53"/>
    </location>
</feature>
<dbReference type="GO" id="GO:0015105">
    <property type="term" value="F:arsenite transmembrane transporter activity"/>
    <property type="evidence" value="ECO:0007669"/>
    <property type="project" value="TreeGrafter"/>
</dbReference>
<gene>
    <name evidence="9" type="ORF">MBCUR_00210</name>
</gene>
<dbReference type="InterPro" id="IPR038770">
    <property type="entry name" value="Na+/solute_symporter_sf"/>
</dbReference>
<evidence type="ECO:0000256" key="5">
    <source>
        <dbReference type="ARBA" id="ARBA00022692"/>
    </source>
</evidence>
<feature type="transmembrane region" description="Helical" evidence="8">
    <location>
        <begin position="7"/>
        <end position="29"/>
    </location>
</feature>
<evidence type="ECO:0000256" key="1">
    <source>
        <dbReference type="ARBA" id="ARBA00004651"/>
    </source>
</evidence>
<evidence type="ECO:0000313" key="9">
    <source>
        <dbReference type="EMBL" id="KZX16843.1"/>
    </source>
</evidence>
<dbReference type="Gene3D" id="1.20.1530.20">
    <property type="match status" value="1"/>
</dbReference>
<evidence type="ECO:0000256" key="8">
    <source>
        <dbReference type="SAM" id="Phobius"/>
    </source>
</evidence>
<dbReference type="GO" id="GO:0015297">
    <property type="term" value="F:antiporter activity"/>
    <property type="evidence" value="ECO:0007669"/>
    <property type="project" value="InterPro"/>
</dbReference>
<feature type="transmembrane region" description="Helical" evidence="8">
    <location>
        <begin position="252"/>
        <end position="274"/>
    </location>
</feature>
<keyword evidence="4" id="KW-1003">Cell membrane</keyword>
<dbReference type="GO" id="GO:0015104">
    <property type="term" value="F:antimonite transmembrane transporter activity"/>
    <property type="evidence" value="ECO:0007669"/>
    <property type="project" value="TreeGrafter"/>
</dbReference>
<keyword evidence="6 8" id="KW-1133">Transmembrane helix</keyword>